<protein>
    <recommendedName>
        <fullName evidence="2">Regulatory protein zeste</fullName>
    </recommendedName>
</protein>
<dbReference type="AlphaFoldDB" id="A0A034WL99"/>
<evidence type="ECO:0000256" key="5">
    <source>
        <dbReference type="ARBA" id="ARBA00023163"/>
    </source>
</evidence>
<dbReference type="KEGG" id="bdr:105230548"/>
<dbReference type="GO" id="GO:0003677">
    <property type="term" value="F:DNA binding"/>
    <property type="evidence" value="ECO:0007669"/>
    <property type="project" value="UniProtKB-KW"/>
</dbReference>
<comment type="function">
    <text evidence="6">Involved in transvection phenomena (= synapsis-dependent gene expression), where the synaptic pairing of chromosomes carrying genes with which zeste interacts influences the expression of these genes. Zeste binds to DNA and stimulates transcription from a nearby promoter.</text>
</comment>
<keyword evidence="3" id="KW-0805">Transcription regulation</keyword>
<evidence type="ECO:0000256" key="3">
    <source>
        <dbReference type="ARBA" id="ARBA00023015"/>
    </source>
</evidence>
<dbReference type="OMA" id="MNGKMDR"/>
<keyword evidence="9" id="KW-1185">Reference proteome</keyword>
<evidence type="ECO:0000313" key="8">
    <source>
        <dbReference type="EMBL" id="JAC54548.1"/>
    </source>
</evidence>
<proteinExistence type="predicted"/>
<dbReference type="InterPro" id="IPR028002">
    <property type="entry name" value="Myb_DNA-bind_5"/>
</dbReference>
<dbReference type="OrthoDB" id="8045892at2759"/>
<evidence type="ECO:0000256" key="2">
    <source>
        <dbReference type="ARBA" id="ARBA00016807"/>
    </source>
</evidence>
<evidence type="ECO:0000259" key="7">
    <source>
        <dbReference type="Pfam" id="PF13873"/>
    </source>
</evidence>
<keyword evidence="4" id="KW-0238">DNA-binding</keyword>
<dbReference type="GeneID" id="105230548"/>
<dbReference type="Pfam" id="PF13873">
    <property type="entry name" value="Myb_DNA-bind_5"/>
    <property type="match status" value="1"/>
</dbReference>
<evidence type="ECO:0000256" key="6">
    <source>
        <dbReference type="ARBA" id="ARBA00025466"/>
    </source>
</evidence>
<dbReference type="Proteomes" id="UP001652620">
    <property type="component" value="Chromosome 3"/>
</dbReference>
<comment type="subunit">
    <text evidence="1">Self-associates forming complexes of several hundred monomers.</text>
</comment>
<name>A0A034WL99_BACDO</name>
<reference evidence="10" key="2">
    <citation type="submission" date="2025-04" db="UniProtKB">
        <authorList>
            <consortium name="RefSeq"/>
        </authorList>
    </citation>
    <scope>IDENTIFICATION</scope>
    <source>
        <strain evidence="10">Punador</strain>
    </source>
</reference>
<gene>
    <name evidence="10" type="primary">LOC105230548</name>
</gene>
<evidence type="ECO:0000313" key="9">
    <source>
        <dbReference type="Proteomes" id="UP001652620"/>
    </source>
</evidence>
<evidence type="ECO:0000256" key="1">
    <source>
        <dbReference type="ARBA" id="ARBA00011764"/>
    </source>
</evidence>
<sequence>MEGSEQQHKMDRRKKRTSTNQYMMYLDMMEKDSIFATGRIPRDVESNYLHKKWKELSDKLNTCNSGPTLTAEEWRKRLNDWKNTTRCKYRRSISGEKDISLTSLELKALNLFGKVPNTSSEPVSITLKCEKEDPDEEIEHQRTSESLQKELQAAVEEAICGDDDDDVMQDDSEEQEDIVEHTISNNVQTTVGNASTTGNVETTTYRTILVENAQFTDEDQNQDHLEFITQRRHTLGTSSTSSNAVATAVQTTVTAATPIQTNVTKLINGEMPLKRLRTQPPTEQVVYEVKKAPIVQHPQPRTITIRNTAVPQAECNNSSSSSQLMAVSSLTSPDVREIARQLKRIADVKAEKLRFEIARFKFNNPGFVYHSPTL</sequence>
<keyword evidence="5" id="KW-0804">Transcription</keyword>
<reference evidence="8" key="1">
    <citation type="journal article" date="2014" name="BMC Genomics">
        <title>Characterizing the developmental transcriptome of the oriental fruit fly, Bactrocera dorsalis (Diptera: Tephritidae) through comparative genomic analysis with Drosophila melanogaster utilizing modENCODE datasets.</title>
        <authorList>
            <person name="Geib S.M."/>
            <person name="Calla B."/>
            <person name="Hall B."/>
            <person name="Hou S."/>
            <person name="Manoukis N.C."/>
        </authorList>
    </citation>
    <scope>NUCLEOTIDE SEQUENCE</scope>
    <source>
        <strain evidence="8">Punador</strain>
    </source>
</reference>
<accession>A0A034WL99</accession>
<dbReference type="RefSeq" id="XP_011209662.1">
    <property type="nucleotide sequence ID" value="XM_011211360.3"/>
</dbReference>
<feature type="domain" description="Myb/SANT-like DNA-binding" evidence="7">
    <location>
        <begin position="13"/>
        <end position="89"/>
    </location>
</feature>
<evidence type="ECO:0000313" key="10">
    <source>
        <dbReference type="RefSeq" id="XP_011209662.1"/>
    </source>
</evidence>
<dbReference type="EMBL" id="GAKP01004404">
    <property type="protein sequence ID" value="JAC54548.1"/>
    <property type="molecule type" value="Transcribed_RNA"/>
</dbReference>
<dbReference type="CTD" id="37187"/>
<evidence type="ECO:0000256" key="4">
    <source>
        <dbReference type="ARBA" id="ARBA00023125"/>
    </source>
</evidence>
<organism evidence="8">
    <name type="scientific">Bactrocera dorsalis</name>
    <name type="common">Oriental fruit fly</name>
    <name type="synonym">Dacus dorsalis</name>
    <dbReference type="NCBI Taxonomy" id="27457"/>
    <lineage>
        <taxon>Eukaryota</taxon>
        <taxon>Metazoa</taxon>
        <taxon>Ecdysozoa</taxon>
        <taxon>Arthropoda</taxon>
        <taxon>Hexapoda</taxon>
        <taxon>Insecta</taxon>
        <taxon>Pterygota</taxon>
        <taxon>Neoptera</taxon>
        <taxon>Endopterygota</taxon>
        <taxon>Diptera</taxon>
        <taxon>Brachycera</taxon>
        <taxon>Muscomorpha</taxon>
        <taxon>Tephritoidea</taxon>
        <taxon>Tephritidae</taxon>
        <taxon>Bactrocera</taxon>
        <taxon>Bactrocera</taxon>
    </lineage>
</organism>